<dbReference type="RefSeq" id="WP_207679049.1">
    <property type="nucleotide sequence ID" value="NZ_CP061800.1"/>
</dbReference>
<keyword evidence="5" id="KW-0813">Transport</keyword>
<dbReference type="Pfam" id="PF13370">
    <property type="entry name" value="Fer4_13"/>
    <property type="match status" value="1"/>
</dbReference>
<accession>A0A975BT34</accession>
<keyword evidence="5" id="KW-0249">Electron transport</keyword>
<keyword evidence="3 5" id="KW-0408">Iron</keyword>
<dbReference type="SUPFAM" id="SSF54862">
    <property type="entry name" value="4Fe-4S ferredoxins"/>
    <property type="match status" value="1"/>
</dbReference>
<keyword evidence="8" id="KW-1185">Reference proteome</keyword>
<dbReference type="KEGG" id="dmm:dnm_072250"/>
<evidence type="ECO:0000256" key="3">
    <source>
        <dbReference type="ARBA" id="ARBA00023004"/>
    </source>
</evidence>
<feature type="domain" description="4Fe-4S ferredoxin-type" evidence="6">
    <location>
        <begin position="2"/>
        <end position="30"/>
    </location>
</feature>
<dbReference type="PRINTS" id="PR00352">
    <property type="entry name" value="3FE4SFRDOXIN"/>
</dbReference>
<dbReference type="GO" id="GO:0009055">
    <property type="term" value="F:electron transfer activity"/>
    <property type="evidence" value="ECO:0007669"/>
    <property type="project" value="UniProtKB-UniRule"/>
</dbReference>
<dbReference type="PROSITE" id="PS51379">
    <property type="entry name" value="4FE4S_FER_2"/>
    <property type="match status" value="1"/>
</dbReference>
<dbReference type="InterPro" id="IPR017900">
    <property type="entry name" value="4Fe4S_Fe_S_CS"/>
</dbReference>
<dbReference type="Gene3D" id="3.30.70.20">
    <property type="match status" value="1"/>
</dbReference>
<keyword evidence="2 5" id="KW-0479">Metal-binding</keyword>
<evidence type="ECO:0000256" key="5">
    <source>
        <dbReference type="RuleBase" id="RU368020"/>
    </source>
</evidence>
<evidence type="ECO:0000313" key="7">
    <source>
        <dbReference type="EMBL" id="QTA91160.1"/>
    </source>
</evidence>
<dbReference type="PROSITE" id="PS00198">
    <property type="entry name" value="4FE4S_FER_1"/>
    <property type="match status" value="1"/>
</dbReference>
<dbReference type="InterPro" id="IPR017896">
    <property type="entry name" value="4Fe4S_Fe-S-bd"/>
</dbReference>
<organism evidence="7 8">
    <name type="scientific">Desulfonema magnum</name>
    <dbReference type="NCBI Taxonomy" id="45655"/>
    <lineage>
        <taxon>Bacteria</taxon>
        <taxon>Pseudomonadati</taxon>
        <taxon>Thermodesulfobacteriota</taxon>
        <taxon>Desulfobacteria</taxon>
        <taxon>Desulfobacterales</taxon>
        <taxon>Desulfococcaceae</taxon>
        <taxon>Desulfonema</taxon>
    </lineage>
</organism>
<evidence type="ECO:0000256" key="2">
    <source>
        <dbReference type="ARBA" id="ARBA00022723"/>
    </source>
</evidence>
<dbReference type="InterPro" id="IPR001080">
    <property type="entry name" value="3Fe4S_ferredoxin"/>
</dbReference>
<evidence type="ECO:0000256" key="4">
    <source>
        <dbReference type="ARBA" id="ARBA00023014"/>
    </source>
</evidence>
<sequence>MKIPVVELSECILCGVCEEVCPSVFNLSELGYVSVAELPMYPESEVDEAIKNCPADCIFWQEP</sequence>
<dbReference type="GO" id="GO:0051536">
    <property type="term" value="F:iron-sulfur cluster binding"/>
    <property type="evidence" value="ECO:0007669"/>
    <property type="project" value="UniProtKB-KW"/>
</dbReference>
<name>A0A975BT34_9BACT</name>
<dbReference type="Proteomes" id="UP000663722">
    <property type="component" value="Chromosome"/>
</dbReference>
<dbReference type="GO" id="GO:0005506">
    <property type="term" value="F:iron ion binding"/>
    <property type="evidence" value="ECO:0007669"/>
    <property type="project" value="UniProtKB-UniRule"/>
</dbReference>
<evidence type="ECO:0000259" key="6">
    <source>
        <dbReference type="PROSITE" id="PS51379"/>
    </source>
</evidence>
<comment type="function">
    <text evidence="1 5">Ferredoxins are iron-sulfur proteins that transfer electrons in a wide variety of metabolic reactions.</text>
</comment>
<evidence type="ECO:0000256" key="1">
    <source>
        <dbReference type="ARBA" id="ARBA00003532"/>
    </source>
</evidence>
<protein>
    <recommendedName>
        <fullName evidence="5">Ferredoxin</fullName>
    </recommendedName>
</protein>
<evidence type="ECO:0000313" key="8">
    <source>
        <dbReference type="Proteomes" id="UP000663722"/>
    </source>
</evidence>
<dbReference type="EMBL" id="CP061800">
    <property type="protein sequence ID" value="QTA91160.1"/>
    <property type="molecule type" value="Genomic_DNA"/>
</dbReference>
<gene>
    <name evidence="7" type="ORF">dnm_072250</name>
</gene>
<keyword evidence="4 5" id="KW-0411">Iron-sulfur</keyword>
<reference evidence="7" key="1">
    <citation type="journal article" date="2021" name="Microb. Physiol.">
        <title>Proteogenomic Insights into the Physiology of Marine, Sulfate-Reducing, Filamentous Desulfonema limicola and Desulfonema magnum.</title>
        <authorList>
            <person name="Schnaars V."/>
            <person name="Wohlbrand L."/>
            <person name="Scheve S."/>
            <person name="Hinrichs C."/>
            <person name="Reinhardt R."/>
            <person name="Rabus R."/>
        </authorList>
    </citation>
    <scope>NUCLEOTIDE SEQUENCE</scope>
    <source>
        <strain evidence="7">4be13</strain>
    </source>
</reference>
<proteinExistence type="predicted"/>
<dbReference type="AlphaFoldDB" id="A0A975BT34"/>